<dbReference type="Pfam" id="PF07725">
    <property type="entry name" value="LRR_3"/>
    <property type="match status" value="1"/>
</dbReference>
<dbReference type="Pfam" id="PF01582">
    <property type="entry name" value="TIR"/>
    <property type="match status" value="1"/>
</dbReference>
<dbReference type="InterPro" id="IPR000157">
    <property type="entry name" value="TIR_dom"/>
</dbReference>
<dbReference type="SUPFAM" id="SSF52200">
    <property type="entry name" value="Toll/Interleukin receptor TIR domain"/>
    <property type="match status" value="1"/>
</dbReference>
<organism evidence="9 10">
    <name type="scientific">Stylosanthes scabra</name>
    <dbReference type="NCBI Taxonomy" id="79078"/>
    <lineage>
        <taxon>Eukaryota</taxon>
        <taxon>Viridiplantae</taxon>
        <taxon>Streptophyta</taxon>
        <taxon>Embryophyta</taxon>
        <taxon>Tracheophyta</taxon>
        <taxon>Spermatophyta</taxon>
        <taxon>Magnoliopsida</taxon>
        <taxon>eudicotyledons</taxon>
        <taxon>Gunneridae</taxon>
        <taxon>Pentapetalae</taxon>
        <taxon>rosids</taxon>
        <taxon>fabids</taxon>
        <taxon>Fabales</taxon>
        <taxon>Fabaceae</taxon>
        <taxon>Papilionoideae</taxon>
        <taxon>50 kb inversion clade</taxon>
        <taxon>dalbergioids sensu lato</taxon>
        <taxon>Dalbergieae</taxon>
        <taxon>Pterocarpus clade</taxon>
        <taxon>Stylosanthes</taxon>
    </lineage>
</organism>
<dbReference type="InterPro" id="IPR035897">
    <property type="entry name" value="Toll_tir_struct_dom_sf"/>
</dbReference>
<dbReference type="Proteomes" id="UP001341840">
    <property type="component" value="Unassembled WGS sequence"/>
</dbReference>
<keyword evidence="10" id="KW-1185">Reference proteome</keyword>
<dbReference type="Gene3D" id="3.40.50.300">
    <property type="entry name" value="P-loop containing nucleotide triphosphate hydrolases"/>
    <property type="match status" value="1"/>
</dbReference>
<dbReference type="SUPFAM" id="SSF52540">
    <property type="entry name" value="P-loop containing nucleoside triphosphate hydrolases"/>
    <property type="match status" value="1"/>
</dbReference>
<comment type="catalytic activity">
    <reaction evidence="7">
        <text>NAD(+) + H2O = ADP-D-ribose + nicotinamide + H(+)</text>
        <dbReference type="Rhea" id="RHEA:16301"/>
        <dbReference type="ChEBI" id="CHEBI:15377"/>
        <dbReference type="ChEBI" id="CHEBI:15378"/>
        <dbReference type="ChEBI" id="CHEBI:17154"/>
        <dbReference type="ChEBI" id="CHEBI:57540"/>
        <dbReference type="ChEBI" id="CHEBI:57967"/>
        <dbReference type="EC" id="3.2.2.6"/>
    </reaction>
    <physiologicalReaction direction="left-to-right" evidence="7">
        <dbReference type="Rhea" id="RHEA:16302"/>
    </physiologicalReaction>
</comment>
<dbReference type="InterPro" id="IPR001611">
    <property type="entry name" value="Leu-rich_rpt"/>
</dbReference>
<dbReference type="PRINTS" id="PR00364">
    <property type="entry name" value="DISEASERSIST"/>
</dbReference>
<dbReference type="Gene3D" id="3.40.50.10140">
    <property type="entry name" value="Toll/interleukin-1 receptor homology (TIR) domain"/>
    <property type="match status" value="1"/>
</dbReference>
<gene>
    <name evidence="9" type="ORF">PIB30_047974</name>
</gene>
<name>A0ABU6RH03_9FABA</name>
<dbReference type="Pfam" id="PF20160">
    <property type="entry name" value="C-JID"/>
    <property type="match status" value="1"/>
</dbReference>
<reference evidence="9 10" key="1">
    <citation type="journal article" date="2023" name="Plants (Basel)">
        <title>Bridging the Gap: Combining Genomics and Transcriptomics Approaches to Understand Stylosanthes scabra, an Orphan Legume from the Brazilian Caatinga.</title>
        <authorList>
            <person name="Ferreira-Neto J.R.C."/>
            <person name="da Silva M.D."/>
            <person name="Binneck E."/>
            <person name="de Melo N.F."/>
            <person name="da Silva R.H."/>
            <person name="de Melo A.L.T.M."/>
            <person name="Pandolfi V."/>
            <person name="Bustamante F.O."/>
            <person name="Brasileiro-Vidal A.C."/>
            <person name="Benko-Iseppon A.M."/>
        </authorList>
    </citation>
    <scope>NUCLEOTIDE SEQUENCE [LARGE SCALE GENOMIC DNA]</scope>
    <source>
        <tissue evidence="9">Leaves</tissue>
    </source>
</reference>
<evidence type="ECO:0000256" key="6">
    <source>
        <dbReference type="ARBA" id="ARBA00023027"/>
    </source>
</evidence>
<evidence type="ECO:0000256" key="4">
    <source>
        <dbReference type="ARBA" id="ARBA00022801"/>
    </source>
</evidence>
<dbReference type="InterPro" id="IPR058192">
    <property type="entry name" value="WHD_ROQ1-like"/>
</dbReference>
<keyword evidence="6" id="KW-0520">NAD</keyword>
<dbReference type="InterPro" id="IPR036390">
    <property type="entry name" value="WH_DNA-bd_sf"/>
</dbReference>
<dbReference type="Gene3D" id="1.10.8.430">
    <property type="entry name" value="Helical domain of apoptotic protease-activating factors"/>
    <property type="match status" value="1"/>
</dbReference>
<dbReference type="SUPFAM" id="SSF52058">
    <property type="entry name" value="L domain-like"/>
    <property type="match status" value="1"/>
</dbReference>
<evidence type="ECO:0000256" key="3">
    <source>
        <dbReference type="ARBA" id="ARBA00022737"/>
    </source>
</evidence>
<dbReference type="EMBL" id="JASCZI010030519">
    <property type="protein sequence ID" value="MED6123320.1"/>
    <property type="molecule type" value="Genomic_DNA"/>
</dbReference>
<dbReference type="PANTHER" id="PTHR11017:SF479">
    <property type="entry name" value="DISEASE RESISTANCE PROTEIN (TIR-NBS-LRR CLASS) FAMILY"/>
    <property type="match status" value="1"/>
</dbReference>
<dbReference type="InterPro" id="IPR011713">
    <property type="entry name" value="Leu-rich_rpt_3"/>
</dbReference>
<accession>A0ABU6RH03</accession>
<dbReference type="InterPro" id="IPR032675">
    <property type="entry name" value="LRR_dom_sf"/>
</dbReference>
<feature type="domain" description="TIR" evidence="8">
    <location>
        <begin position="18"/>
        <end position="185"/>
    </location>
</feature>
<proteinExistence type="predicted"/>
<dbReference type="InterPro" id="IPR002182">
    <property type="entry name" value="NB-ARC"/>
</dbReference>
<dbReference type="Gene3D" id="3.80.10.10">
    <property type="entry name" value="Ribonuclease Inhibitor"/>
    <property type="match status" value="2"/>
</dbReference>
<keyword evidence="4" id="KW-0378">Hydrolase</keyword>
<dbReference type="Pfam" id="PF13855">
    <property type="entry name" value="LRR_8"/>
    <property type="match status" value="1"/>
</dbReference>
<dbReference type="InterPro" id="IPR045344">
    <property type="entry name" value="C-JID"/>
</dbReference>
<evidence type="ECO:0000256" key="2">
    <source>
        <dbReference type="ARBA" id="ARBA00022614"/>
    </source>
</evidence>
<evidence type="ECO:0000313" key="10">
    <source>
        <dbReference type="Proteomes" id="UP001341840"/>
    </source>
</evidence>
<dbReference type="SMART" id="SM00255">
    <property type="entry name" value="TIR"/>
    <property type="match status" value="1"/>
</dbReference>
<dbReference type="PANTHER" id="PTHR11017">
    <property type="entry name" value="LEUCINE-RICH REPEAT-CONTAINING PROTEIN"/>
    <property type="match status" value="1"/>
</dbReference>
<evidence type="ECO:0000313" key="9">
    <source>
        <dbReference type="EMBL" id="MED6123320.1"/>
    </source>
</evidence>
<keyword evidence="5" id="KW-0611">Plant defense</keyword>
<evidence type="ECO:0000256" key="7">
    <source>
        <dbReference type="ARBA" id="ARBA00047304"/>
    </source>
</evidence>
<evidence type="ECO:0000259" key="8">
    <source>
        <dbReference type="PROSITE" id="PS50104"/>
    </source>
</evidence>
<evidence type="ECO:0000256" key="1">
    <source>
        <dbReference type="ARBA" id="ARBA00011982"/>
    </source>
</evidence>
<evidence type="ECO:0000256" key="5">
    <source>
        <dbReference type="ARBA" id="ARBA00022821"/>
    </source>
</evidence>
<dbReference type="Pfam" id="PF23282">
    <property type="entry name" value="WHD_ROQ1"/>
    <property type="match status" value="1"/>
</dbReference>
<sequence length="1097" mass="125592">MASSSSSSSSATFHVPSIKHDMFISFRGKDIRSSFLSHLVKELRHNQIDAYIDERLHRGDEISLALLQAIREAFISLVIFSKHYASSTWCLEELVEIIECMEQHHRIVVPVFYGVDPSDVRHQRGPFGEALDKHQKKLKQNVVKVQSWRSALKKAANLSGFHYPSQYLNESELIEDIVKDVLEKISHVFPSQDNNLVGVDRNLEAIESLLAMKSSDETRILGIWGMGGVGKTTISRAIFEKYSTQYEGCCFLENIREESQKHGLPYLSQKLFSELLKGEHLLLKELTNTSNANIMRRLSRKKVFIVLDDVNTLKQLEHLIGERVRLGQGSRVIVTTRDKHILRNVYAIYEVQKLNFENSLQLFCLNAFNKTSPETGYEKLSEMVVGYANGIPLALKVLGSFLYSRSIEAWESALRKLKVYPNMEVYNVLKLSYDGLDDSEKNIFLDIAFFFKGEDKDDVIRLLDSCGFFAAIGIDTLIRKALVTISRDNRIQMHDLIEQMGWEIVHQESLKDPGRRSRLRNPEDVCNVLKNSKGTNLVEGIILDLSQCRDLHLNADTFKKMPNLRFLKFYASEHQRSSTVFTPTALESFSDELRYLEWSGYPLKSLSSMFSAEKLVELHMPHSQVSKLWDGIQDLVNLKEVVLFSCQQLVELPDFTKATNLEMIDLAFCESLCDVHPSILSIHTLEYLNLHYCRSLKSLKGEIHLEHLENLIVSSCPSLEEFSMSSDEIRELNLRGTRIKVLQSSIGCISNLERFDLSNSRIKSLPNELCSLTSLERLLLSGCKHLMELPHNIKSLSRLKILNIKNCKSLRFIPELPLSITELVATNCTSLETVSNLKEVFTLNKEYISFENCKKLDENSLYEIMEDAYLTMMQAAIRTLLVRRTHLSEKWRASESNGAEFCYPGSKVPEWFRYQTKQASITVELDQPSELLGFIVCCVTSLVPFNKSPHGPDFKYLLLDDGRDKNRNGWSYTSVEELYSDHVNMRYYPSRSDRVLNPRISFEFFTLSDNGYKVEVRPENGRKAEENFAFAAGTPEYACVVKESGMSPVYVSDIKNFIQKMQVELELDDASNKYNGLDELELSTLRSLFSSKMKDDR</sequence>
<keyword evidence="2" id="KW-0433">Leucine-rich repeat</keyword>
<dbReference type="SUPFAM" id="SSF46785">
    <property type="entry name" value="Winged helix' DNA-binding domain"/>
    <property type="match status" value="1"/>
</dbReference>
<comment type="caution">
    <text evidence="9">The sequence shown here is derived from an EMBL/GenBank/DDBJ whole genome shotgun (WGS) entry which is preliminary data.</text>
</comment>
<dbReference type="EC" id="3.2.2.6" evidence="1"/>
<protein>
    <recommendedName>
        <fullName evidence="1">ADP-ribosyl cyclase/cyclic ADP-ribose hydrolase</fullName>
        <ecNumber evidence="1">3.2.2.6</ecNumber>
    </recommendedName>
</protein>
<dbReference type="InterPro" id="IPR042197">
    <property type="entry name" value="Apaf_helical"/>
</dbReference>
<dbReference type="PROSITE" id="PS50104">
    <property type="entry name" value="TIR"/>
    <property type="match status" value="1"/>
</dbReference>
<dbReference type="Pfam" id="PF00931">
    <property type="entry name" value="NB-ARC"/>
    <property type="match status" value="1"/>
</dbReference>
<dbReference type="InterPro" id="IPR027417">
    <property type="entry name" value="P-loop_NTPase"/>
</dbReference>
<keyword evidence="3" id="KW-0677">Repeat</keyword>
<dbReference type="InterPro" id="IPR044974">
    <property type="entry name" value="Disease_R_plants"/>
</dbReference>